<reference evidence="1 2" key="1">
    <citation type="submission" date="2022-04" db="EMBL/GenBank/DDBJ databases">
        <title>Positive selection, recombination, and allopatry shape intraspecific diversity of widespread and dominant cyanobacteria.</title>
        <authorList>
            <person name="Wei J."/>
            <person name="Shu W."/>
            <person name="Hu C."/>
        </authorList>
    </citation>
    <scope>NUCLEOTIDE SEQUENCE [LARGE SCALE GENOMIC DNA]</scope>
    <source>
        <strain evidence="1 2">GB2-A5</strain>
    </source>
</reference>
<dbReference type="Proteomes" id="UP001442494">
    <property type="component" value="Unassembled WGS sequence"/>
</dbReference>
<dbReference type="RefSeq" id="WP_190417013.1">
    <property type="nucleotide sequence ID" value="NZ_JAMPKK010000088.1"/>
</dbReference>
<dbReference type="EMBL" id="JAMPKK010000088">
    <property type="protein sequence ID" value="MEP0867808.1"/>
    <property type="molecule type" value="Genomic_DNA"/>
</dbReference>
<proteinExistence type="predicted"/>
<keyword evidence="2" id="KW-1185">Reference proteome</keyword>
<evidence type="ECO:0000313" key="2">
    <source>
        <dbReference type="Proteomes" id="UP001442494"/>
    </source>
</evidence>
<sequence length="67" mass="8084">MWVDKAANLCQFFRLVRRQHLRPFTWLTTTQRISARSVLDQCANFNTDSISDRVNLQSKRFQRQRVQ</sequence>
<gene>
    <name evidence="1" type="ORF">NDI37_25515</name>
</gene>
<protein>
    <submittedName>
        <fullName evidence="1">Uncharacterized protein</fullName>
    </submittedName>
</protein>
<name>A0ABV0JWJ8_9CYAN</name>
<organism evidence="1 2">
    <name type="scientific">Funiculus sociatus GB2-A5</name>
    <dbReference type="NCBI Taxonomy" id="2933946"/>
    <lineage>
        <taxon>Bacteria</taxon>
        <taxon>Bacillati</taxon>
        <taxon>Cyanobacteriota</taxon>
        <taxon>Cyanophyceae</taxon>
        <taxon>Coleofasciculales</taxon>
        <taxon>Coleofasciculaceae</taxon>
        <taxon>Funiculus</taxon>
    </lineage>
</organism>
<accession>A0ABV0JWJ8</accession>
<evidence type="ECO:0000313" key="1">
    <source>
        <dbReference type="EMBL" id="MEP0867808.1"/>
    </source>
</evidence>
<comment type="caution">
    <text evidence="1">The sequence shown here is derived from an EMBL/GenBank/DDBJ whole genome shotgun (WGS) entry which is preliminary data.</text>
</comment>